<dbReference type="GO" id="GO:0005765">
    <property type="term" value="C:lysosomal membrane"/>
    <property type="evidence" value="ECO:0007669"/>
    <property type="project" value="UniProtKB-SubCell"/>
</dbReference>
<evidence type="ECO:0000256" key="6">
    <source>
        <dbReference type="ARBA" id="ARBA00022729"/>
    </source>
</evidence>
<evidence type="ECO:0000256" key="2">
    <source>
        <dbReference type="ARBA" id="ARBA00004227"/>
    </source>
</evidence>
<organism evidence="16 17">
    <name type="scientific">Denticeps clupeoides</name>
    <name type="common">denticle herring</name>
    <dbReference type="NCBI Taxonomy" id="299321"/>
    <lineage>
        <taxon>Eukaryota</taxon>
        <taxon>Metazoa</taxon>
        <taxon>Chordata</taxon>
        <taxon>Craniata</taxon>
        <taxon>Vertebrata</taxon>
        <taxon>Euteleostomi</taxon>
        <taxon>Actinopterygii</taxon>
        <taxon>Neopterygii</taxon>
        <taxon>Teleostei</taxon>
        <taxon>Clupei</taxon>
        <taxon>Clupeiformes</taxon>
        <taxon>Denticipitoidei</taxon>
        <taxon>Denticipitidae</taxon>
        <taxon>Denticeps</taxon>
    </lineage>
</organism>
<dbReference type="Proteomes" id="UP000694580">
    <property type="component" value="Chromosome 16"/>
</dbReference>
<evidence type="ECO:0000256" key="15">
    <source>
        <dbReference type="SAM" id="Phobius"/>
    </source>
</evidence>
<evidence type="ECO:0000256" key="8">
    <source>
        <dbReference type="ARBA" id="ARBA00022989"/>
    </source>
</evidence>
<keyword evidence="9 15" id="KW-0472">Membrane</keyword>
<evidence type="ECO:0000313" key="17">
    <source>
        <dbReference type="Proteomes" id="UP000694580"/>
    </source>
</evidence>
<dbReference type="InterPro" id="IPR050645">
    <property type="entry name" value="Histidine_acid_phosphatase"/>
</dbReference>
<dbReference type="CDD" id="cd07061">
    <property type="entry name" value="HP_HAP_like"/>
    <property type="match status" value="1"/>
</dbReference>
<keyword evidence="17" id="KW-1185">Reference proteome</keyword>
<gene>
    <name evidence="16" type="primary">ACP2</name>
</gene>
<accession>A0AAY4B3V7</accession>
<evidence type="ECO:0000256" key="3">
    <source>
        <dbReference type="ARBA" id="ARBA00005375"/>
    </source>
</evidence>
<dbReference type="AlphaFoldDB" id="A0AAY4B3V7"/>
<evidence type="ECO:0000256" key="1">
    <source>
        <dbReference type="ARBA" id="ARBA00000032"/>
    </source>
</evidence>
<reference evidence="16" key="2">
    <citation type="submission" date="2025-08" db="UniProtKB">
        <authorList>
            <consortium name="Ensembl"/>
        </authorList>
    </citation>
    <scope>IDENTIFICATION</scope>
</reference>
<dbReference type="GO" id="GO:0003993">
    <property type="term" value="F:acid phosphatase activity"/>
    <property type="evidence" value="ECO:0007669"/>
    <property type="project" value="UniProtKB-EC"/>
</dbReference>
<name>A0AAY4B3V7_9TELE</name>
<dbReference type="Ensembl" id="ENSDCDT00010016576.1">
    <property type="protein sequence ID" value="ENSDCDP00010015673.1"/>
    <property type="gene ID" value="ENSDCDG00010007164.1"/>
</dbReference>
<dbReference type="FunFam" id="3.40.50.1240:FF:000010">
    <property type="entry name" value="Prostatic acid phosphatase"/>
    <property type="match status" value="1"/>
</dbReference>
<evidence type="ECO:0000256" key="5">
    <source>
        <dbReference type="ARBA" id="ARBA00022692"/>
    </source>
</evidence>
<reference evidence="16 17" key="1">
    <citation type="submission" date="2020-06" db="EMBL/GenBank/DDBJ databases">
        <authorList>
            <consortium name="Wellcome Sanger Institute Data Sharing"/>
        </authorList>
    </citation>
    <scope>NUCLEOTIDE SEQUENCE [LARGE SCALE GENOMIC DNA]</scope>
</reference>
<dbReference type="InterPro" id="IPR029033">
    <property type="entry name" value="His_PPase_superfam"/>
</dbReference>
<evidence type="ECO:0000256" key="12">
    <source>
        <dbReference type="ARBA" id="ARBA00023228"/>
    </source>
</evidence>
<dbReference type="InterPro" id="IPR033379">
    <property type="entry name" value="Acid_Pase_AS"/>
</dbReference>
<dbReference type="Pfam" id="PF00328">
    <property type="entry name" value="His_Phos_2"/>
    <property type="match status" value="1"/>
</dbReference>
<keyword evidence="8 15" id="KW-1133">Transmembrane helix</keyword>
<dbReference type="Gene3D" id="3.40.50.1240">
    <property type="entry name" value="Phosphoglycerate mutase-like"/>
    <property type="match status" value="1"/>
</dbReference>
<comment type="similarity">
    <text evidence="3">Belongs to the histidine acid phosphatase family.</text>
</comment>
<dbReference type="GO" id="GO:0043202">
    <property type="term" value="C:lysosomal lumen"/>
    <property type="evidence" value="ECO:0007669"/>
    <property type="project" value="UniProtKB-SubCell"/>
</dbReference>
<evidence type="ECO:0000256" key="13">
    <source>
        <dbReference type="ARBA" id="ARBA00037852"/>
    </source>
</evidence>
<reference evidence="16" key="3">
    <citation type="submission" date="2025-09" db="UniProtKB">
        <authorList>
            <consortium name="Ensembl"/>
        </authorList>
    </citation>
    <scope>IDENTIFICATION</scope>
</reference>
<evidence type="ECO:0000256" key="10">
    <source>
        <dbReference type="ARBA" id="ARBA00023157"/>
    </source>
</evidence>
<comment type="catalytic activity">
    <reaction evidence="1">
        <text>a phosphate monoester + H2O = an alcohol + phosphate</text>
        <dbReference type="Rhea" id="RHEA:15017"/>
        <dbReference type="ChEBI" id="CHEBI:15377"/>
        <dbReference type="ChEBI" id="CHEBI:30879"/>
        <dbReference type="ChEBI" id="CHEBI:43474"/>
        <dbReference type="ChEBI" id="CHEBI:67140"/>
        <dbReference type="EC" id="3.1.3.2"/>
    </reaction>
</comment>
<dbReference type="GO" id="GO:0007040">
    <property type="term" value="P:lysosome organization"/>
    <property type="evidence" value="ECO:0007669"/>
    <property type="project" value="TreeGrafter"/>
</dbReference>
<dbReference type="PANTHER" id="PTHR11567">
    <property type="entry name" value="ACID PHOSPHATASE-RELATED"/>
    <property type="match status" value="1"/>
</dbReference>
<dbReference type="PANTHER" id="PTHR11567:SF180">
    <property type="entry name" value="LYSOSOMAL ACID PHOSPHATASE"/>
    <property type="match status" value="1"/>
</dbReference>
<dbReference type="SUPFAM" id="SSF53254">
    <property type="entry name" value="Phosphoglycerate mutase-like"/>
    <property type="match status" value="1"/>
</dbReference>
<comment type="subcellular location">
    <subcellularLocation>
        <location evidence="2">Lysosome lumen</location>
    </subcellularLocation>
    <subcellularLocation>
        <location evidence="13">Lysosome membrane</location>
        <topology evidence="13">Single-pass membrane protein</topology>
        <orientation evidence="13">Lumenal side</orientation>
    </subcellularLocation>
</comment>
<evidence type="ECO:0000256" key="11">
    <source>
        <dbReference type="ARBA" id="ARBA00023180"/>
    </source>
</evidence>
<dbReference type="GeneTree" id="ENSGT00940000158446"/>
<keyword evidence="7" id="KW-0378">Hydrolase</keyword>
<keyword evidence="11" id="KW-0325">Glycoprotein</keyword>
<evidence type="ECO:0000256" key="9">
    <source>
        <dbReference type="ARBA" id="ARBA00023136"/>
    </source>
</evidence>
<protein>
    <recommendedName>
        <fullName evidence="14">Lysosomal acid phosphatase</fullName>
        <ecNumber evidence="4">3.1.3.2</ecNumber>
    </recommendedName>
</protein>
<evidence type="ECO:0000256" key="4">
    <source>
        <dbReference type="ARBA" id="ARBA00012646"/>
    </source>
</evidence>
<keyword evidence="5 15" id="KW-0812">Transmembrane</keyword>
<feature type="transmembrane region" description="Helical" evidence="15">
    <location>
        <begin position="6"/>
        <end position="23"/>
    </location>
</feature>
<evidence type="ECO:0000313" key="16">
    <source>
        <dbReference type="Ensembl" id="ENSDCDP00010015673.1"/>
    </source>
</evidence>
<evidence type="ECO:0000256" key="7">
    <source>
        <dbReference type="ARBA" id="ARBA00022801"/>
    </source>
</evidence>
<proteinExistence type="inferred from homology"/>
<keyword evidence="6" id="KW-0732">Signal</keyword>
<dbReference type="PROSITE" id="PS00778">
    <property type="entry name" value="HIS_ACID_PHOSPHAT_2"/>
    <property type="match status" value="1"/>
</dbReference>
<dbReference type="InterPro" id="IPR000560">
    <property type="entry name" value="His_Pase_clade-2"/>
</dbReference>
<keyword evidence="12" id="KW-0458">Lysosome</keyword>
<evidence type="ECO:0000256" key="14">
    <source>
        <dbReference type="ARBA" id="ARBA00039422"/>
    </source>
</evidence>
<dbReference type="EC" id="3.1.3.2" evidence="4"/>
<sequence>EIRIYIYIFFCFVFSGGIVSLLYRHGDRSPVETFPTDPHLESAWPQGFGQLTLEGMKQHYELGKALRKLYKDFLSAHYSHYEISVRSTDYDRTLMSALANLAGIYPPTRPQVFDPYLPWQPIPVHTVPLDEDRLLSFPIDCPRYQVLMDETRQTELYRNMTETYKDFLEMVRMKTGLENVTVETAWSVYDTLYCQTNHDMTLPDWANENVMEKLSDLNTFTFQIMFGAYKRVEKCRLQGGILLKQILENVTQHAKPESEDRQKIMVYSAHDTTVVALQTALDVFNGLQPPYASCHMFELHQEDDGSFSVAMFYRNDSTKDPYPLTLPGCSQYCPLQDFMRLTKPVIPEDWQKECQAVDPSLRGTRSSLTSVTAVQRTSHRSIPCAILSMNAEVY</sequence>
<keyword evidence="10" id="KW-1015">Disulfide bond</keyword>